<evidence type="ECO:0000256" key="1">
    <source>
        <dbReference type="SAM" id="Phobius"/>
    </source>
</evidence>
<keyword evidence="1" id="KW-1133">Transmembrane helix</keyword>
<keyword evidence="1" id="KW-0472">Membrane</keyword>
<protein>
    <recommendedName>
        <fullName evidence="3">Holliday junction ATP-dependent DNA helicase RuvA</fullName>
    </recommendedName>
</protein>
<name>A0AAT9G857_9RICK</name>
<accession>A0AAT9G857</accession>
<organism evidence="2">
    <name type="scientific">Candidatus Tisiphia endosymbiont of Sergentomyia squamirostris</name>
    <dbReference type="NCBI Taxonomy" id="3113639"/>
    <lineage>
        <taxon>Bacteria</taxon>
        <taxon>Pseudomonadati</taxon>
        <taxon>Pseudomonadota</taxon>
        <taxon>Alphaproteobacteria</taxon>
        <taxon>Rickettsiales</taxon>
        <taxon>Rickettsiaceae</taxon>
        <taxon>Rickettsieae</taxon>
        <taxon>Candidatus Tisiphia</taxon>
    </lineage>
</organism>
<proteinExistence type="predicted"/>
<evidence type="ECO:0008006" key="3">
    <source>
        <dbReference type="Google" id="ProtNLM"/>
    </source>
</evidence>
<dbReference type="EMBL" id="AP029170">
    <property type="protein sequence ID" value="BFD45960.1"/>
    <property type="molecule type" value="Genomic_DNA"/>
</dbReference>
<feature type="transmembrane region" description="Helical" evidence="1">
    <location>
        <begin position="12"/>
        <end position="35"/>
    </location>
</feature>
<evidence type="ECO:0000313" key="2">
    <source>
        <dbReference type="EMBL" id="BFD45960.1"/>
    </source>
</evidence>
<gene>
    <name evidence="2" type="ORF">DMENIID0002_06060</name>
</gene>
<sequence length="80" mass="9187">MIKSIWAKVKYVVYLLIYIVITWITAKIILISTFPDDGQCHCTETPTLLHYILASIVTILPVIAHIYTKNRKPKVKSDTK</sequence>
<dbReference type="AlphaFoldDB" id="A0AAT9G857"/>
<reference evidence="2" key="1">
    <citation type="submission" date="2024-01" db="EMBL/GenBank/DDBJ databases">
        <title>Sequencing the genomes of a sandfly, Sergentomyia squamirostris, and its two endosymbionts.</title>
        <authorList>
            <person name="Itokawa K."/>
            <person name="Sanjoba C."/>
        </authorList>
    </citation>
    <scope>NUCLEOTIDE SEQUENCE</scope>
    <source>
        <strain evidence="2">RiSSQ</strain>
    </source>
</reference>
<keyword evidence="1" id="KW-0812">Transmembrane</keyword>
<feature type="transmembrane region" description="Helical" evidence="1">
    <location>
        <begin position="47"/>
        <end position="67"/>
    </location>
</feature>